<dbReference type="RefSeq" id="WP_271266778.1">
    <property type="nucleotide sequence ID" value="NZ_JAMGZJ010000069.1"/>
</dbReference>
<dbReference type="PANTHER" id="PTHR47751:SF1">
    <property type="entry name" value="SUPERFAMILY HYDROLASE, PUTATIVE (AFU_ORTHOLOGUE AFUA_2G16580)-RELATED"/>
    <property type="match status" value="1"/>
</dbReference>
<keyword evidence="3" id="KW-0378">Hydrolase</keyword>
<dbReference type="InterPro" id="IPR051411">
    <property type="entry name" value="Polyketide_trans_af380"/>
</dbReference>
<gene>
    <name evidence="3" type="ORF">M8013_05390</name>
</gene>
<comment type="caution">
    <text evidence="3">The sequence shown here is derived from an EMBL/GenBank/DDBJ whole genome shotgun (WGS) entry which is preliminary data.</text>
</comment>
<dbReference type="GO" id="GO:0016787">
    <property type="term" value="F:hydrolase activity"/>
    <property type="evidence" value="ECO:0007669"/>
    <property type="project" value="UniProtKB-KW"/>
</dbReference>
<dbReference type="EMBL" id="JAMGZJ010000069">
    <property type="protein sequence ID" value="MCU6668189.1"/>
    <property type="molecule type" value="Genomic_DNA"/>
</dbReference>
<sequence>MKLHAKGKLKTLAALALLSVTLGMETTVAVAADMSHGADNFYKSDNVNSQTVKFKNIYGMEVTGTLFTPKNMDAGKKYDALIVGHPFAAVRQQAANLYATKMAEAGFVALSFDQSFWGESAGSPRGAVLPDVYAENFSAAVDFLGTRAFVDREKIGVIGICGSGGFAIAATKVDPRIKALATVSMYDMGEYFRTGLNHERTAEMRNKDLATAAEQRYKTVETGQPVYGPGQNDPVFIEAKESNDFYQTERGKVASNDRRTTPATYARFMNFHPFIDIETISPRPILFVVGDAAPSRTYTDTAYKMAAQPKELVEIKGANRIDLYDRTELIPWDKLVSFFNTHLNTHQ</sequence>
<accession>A0A9J6QIK6</accession>
<feature type="domain" description="Dienelactone hydrolase" evidence="2">
    <location>
        <begin position="64"/>
        <end position="210"/>
    </location>
</feature>
<name>A0A9J6QIK6_9ENTR</name>
<dbReference type="Gene3D" id="1.10.10.800">
    <property type="match status" value="1"/>
</dbReference>
<evidence type="ECO:0000259" key="2">
    <source>
        <dbReference type="Pfam" id="PF01738"/>
    </source>
</evidence>
<dbReference type="InterPro" id="IPR002925">
    <property type="entry name" value="Dienelactn_hydro"/>
</dbReference>
<keyword evidence="4" id="KW-1185">Reference proteome</keyword>
<dbReference type="InterPro" id="IPR029058">
    <property type="entry name" value="AB_hydrolase_fold"/>
</dbReference>
<evidence type="ECO:0000313" key="3">
    <source>
        <dbReference type="EMBL" id="MCU6668189.1"/>
    </source>
</evidence>
<protein>
    <submittedName>
        <fullName evidence="3">Alpha/beta hydrolase</fullName>
    </submittedName>
</protein>
<organism evidence="3 4">
    <name type="scientific">Silvania confinis</name>
    <dbReference type="NCBI Taxonomy" id="2926470"/>
    <lineage>
        <taxon>Bacteria</taxon>
        <taxon>Pseudomonadati</taxon>
        <taxon>Pseudomonadota</taxon>
        <taxon>Gammaproteobacteria</taxon>
        <taxon>Enterobacterales</taxon>
        <taxon>Enterobacteriaceae</taxon>
        <taxon>Silvania</taxon>
    </lineage>
</organism>
<dbReference type="PANTHER" id="PTHR47751">
    <property type="entry name" value="SUPERFAMILY HYDROLASE, PUTATIVE (AFU_ORTHOLOGUE AFUA_2G16580)-RELATED"/>
    <property type="match status" value="1"/>
</dbReference>
<dbReference type="SUPFAM" id="SSF53474">
    <property type="entry name" value="alpha/beta-Hydrolases"/>
    <property type="match status" value="1"/>
</dbReference>
<dbReference type="AlphaFoldDB" id="A0A9J6QIK6"/>
<dbReference type="Proteomes" id="UP001061282">
    <property type="component" value="Unassembled WGS sequence"/>
</dbReference>
<proteinExistence type="predicted"/>
<feature type="signal peptide" evidence="1">
    <location>
        <begin position="1"/>
        <end position="31"/>
    </location>
</feature>
<dbReference type="Pfam" id="PF01738">
    <property type="entry name" value="DLH"/>
    <property type="match status" value="1"/>
</dbReference>
<feature type="chain" id="PRO_5039914369" evidence="1">
    <location>
        <begin position="32"/>
        <end position="347"/>
    </location>
</feature>
<evidence type="ECO:0000256" key="1">
    <source>
        <dbReference type="SAM" id="SignalP"/>
    </source>
</evidence>
<dbReference type="Gene3D" id="3.40.50.1820">
    <property type="entry name" value="alpha/beta hydrolase"/>
    <property type="match status" value="1"/>
</dbReference>
<evidence type="ECO:0000313" key="4">
    <source>
        <dbReference type="Proteomes" id="UP001061282"/>
    </source>
</evidence>
<reference evidence="3" key="1">
    <citation type="submission" date="2022-05" db="EMBL/GenBank/DDBJ databases">
        <title>Description of a novel species of Leclercia; Leclercia tamurae and the Proposal for a Novel Genus Silvania gen. nov. Containing Two Novel Species Silvania hatchlandensis sp. nov. and Silvania confinis sp. nov. Isolated from the Rhizosphere of Oak.</title>
        <authorList>
            <person name="Maddock D.W."/>
            <person name="Brady C.L."/>
            <person name="Denman S."/>
            <person name="Arnold D."/>
        </authorList>
    </citation>
    <scope>NUCLEOTIDE SEQUENCE</scope>
    <source>
        <strain evidence="3">H4N4</strain>
    </source>
</reference>
<keyword evidence="1" id="KW-0732">Signal</keyword>